<dbReference type="Proteomes" id="UP000027471">
    <property type="component" value="Unassembled WGS sequence"/>
</dbReference>
<dbReference type="OrthoDB" id="7192657at2"/>
<evidence type="ECO:0000256" key="1">
    <source>
        <dbReference type="SAM" id="MobiDB-lite"/>
    </source>
</evidence>
<feature type="region of interest" description="Disordered" evidence="1">
    <location>
        <begin position="1"/>
        <end position="60"/>
    </location>
</feature>
<dbReference type="STRING" id="1353528.DT23_10020"/>
<evidence type="ECO:0000313" key="2">
    <source>
        <dbReference type="EMBL" id="KEO61231.1"/>
    </source>
</evidence>
<sequence>MSNVTNLNQFRKQQARVKKRAQGNENAVKFGRSKAQFSLEDRQRDKARRDLDGHAHEDKE</sequence>
<reference evidence="2 3" key="1">
    <citation type="journal article" date="2015" name="Antonie Van Leeuwenhoek">
        <title>Thioclava indica sp. nov., isolated from surface seawater of the Indian Ocean.</title>
        <authorList>
            <person name="Liu Y."/>
            <person name="Lai Q."/>
            <person name="Du J."/>
            <person name="Xu H."/>
            <person name="Jiang L."/>
            <person name="Shao Z."/>
        </authorList>
    </citation>
    <scope>NUCLEOTIDE SEQUENCE [LARGE SCALE GENOMIC DNA]</scope>
    <source>
        <strain evidence="2 3">DT23-4</strain>
    </source>
</reference>
<dbReference type="RefSeq" id="WP_038128134.1">
    <property type="nucleotide sequence ID" value="NZ_AUNB01000009.1"/>
</dbReference>
<dbReference type="AlphaFoldDB" id="A0A074JU85"/>
<evidence type="ECO:0000313" key="3">
    <source>
        <dbReference type="Proteomes" id="UP000027471"/>
    </source>
</evidence>
<dbReference type="eggNOG" id="ENOG50339KS">
    <property type="taxonomic scope" value="Bacteria"/>
</dbReference>
<comment type="caution">
    <text evidence="2">The sequence shown here is derived from an EMBL/GenBank/DDBJ whole genome shotgun (WGS) entry which is preliminary data.</text>
</comment>
<proteinExistence type="predicted"/>
<gene>
    <name evidence="2" type="ORF">DT23_10020</name>
</gene>
<feature type="compositionally biased region" description="Basic and acidic residues" evidence="1">
    <location>
        <begin position="39"/>
        <end position="60"/>
    </location>
</feature>
<dbReference type="EMBL" id="AUNB01000009">
    <property type="protein sequence ID" value="KEO61231.1"/>
    <property type="molecule type" value="Genomic_DNA"/>
</dbReference>
<protein>
    <submittedName>
        <fullName evidence="2">Uncharacterized protein</fullName>
    </submittedName>
</protein>
<accession>A0A074JU85</accession>
<dbReference type="InterPro" id="IPR025227">
    <property type="entry name" value="DUF4169"/>
</dbReference>
<organism evidence="2 3">
    <name type="scientific">Thioclava indica</name>
    <dbReference type="NCBI Taxonomy" id="1353528"/>
    <lineage>
        <taxon>Bacteria</taxon>
        <taxon>Pseudomonadati</taxon>
        <taxon>Pseudomonadota</taxon>
        <taxon>Alphaproteobacteria</taxon>
        <taxon>Rhodobacterales</taxon>
        <taxon>Paracoccaceae</taxon>
        <taxon>Thioclava</taxon>
    </lineage>
</organism>
<name>A0A074JU85_9RHOB</name>
<feature type="compositionally biased region" description="Polar residues" evidence="1">
    <location>
        <begin position="1"/>
        <end position="12"/>
    </location>
</feature>
<keyword evidence="3" id="KW-1185">Reference proteome</keyword>
<dbReference type="Pfam" id="PF13770">
    <property type="entry name" value="DUF4169"/>
    <property type="match status" value="1"/>
</dbReference>